<dbReference type="InterPro" id="IPR036396">
    <property type="entry name" value="Cyt_P450_sf"/>
</dbReference>
<name>A0AAV3RHF1_LITER</name>
<dbReference type="GO" id="GO:0004497">
    <property type="term" value="F:monooxygenase activity"/>
    <property type="evidence" value="ECO:0007669"/>
    <property type="project" value="InterPro"/>
</dbReference>
<evidence type="ECO:0008006" key="3">
    <source>
        <dbReference type="Google" id="ProtNLM"/>
    </source>
</evidence>
<keyword evidence="2" id="KW-1185">Reference proteome</keyword>
<protein>
    <recommendedName>
        <fullName evidence="3">Cytochrome P450</fullName>
    </recommendedName>
</protein>
<dbReference type="Gene3D" id="1.10.630.10">
    <property type="entry name" value="Cytochrome P450"/>
    <property type="match status" value="1"/>
</dbReference>
<accession>A0AAV3RHF1</accession>
<organism evidence="1 2">
    <name type="scientific">Lithospermum erythrorhizon</name>
    <name type="common">Purple gromwell</name>
    <name type="synonym">Lithospermum officinale var. erythrorhizon</name>
    <dbReference type="NCBI Taxonomy" id="34254"/>
    <lineage>
        <taxon>Eukaryota</taxon>
        <taxon>Viridiplantae</taxon>
        <taxon>Streptophyta</taxon>
        <taxon>Embryophyta</taxon>
        <taxon>Tracheophyta</taxon>
        <taxon>Spermatophyta</taxon>
        <taxon>Magnoliopsida</taxon>
        <taxon>eudicotyledons</taxon>
        <taxon>Gunneridae</taxon>
        <taxon>Pentapetalae</taxon>
        <taxon>asterids</taxon>
        <taxon>lamiids</taxon>
        <taxon>Boraginales</taxon>
        <taxon>Boraginaceae</taxon>
        <taxon>Boraginoideae</taxon>
        <taxon>Lithospermeae</taxon>
        <taxon>Lithospermum</taxon>
    </lineage>
</organism>
<comment type="caution">
    <text evidence="1">The sequence shown here is derived from an EMBL/GenBank/DDBJ whole genome shotgun (WGS) entry which is preliminary data.</text>
</comment>
<proteinExistence type="predicted"/>
<dbReference type="GO" id="GO:0005506">
    <property type="term" value="F:iron ion binding"/>
    <property type="evidence" value="ECO:0007669"/>
    <property type="project" value="InterPro"/>
</dbReference>
<dbReference type="GO" id="GO:0020037">
    <property type="term" value="F:heme binding"/>
    <property type="evidence" value="ECO:0007669"/>
    <property type="project" value="InterPro"/>
</dbReference>
<dbReference type="EMBL" id="BAABME010009494">
    <property type="protein sequence ID" value="GAA0175269.1"/>
    <property type="molecule type" value="Genomic_DNA"/>
</dbReference>
<dbReference type="Proteomes" id="UP001454036">
    <property type="component" value="Unassembled WGS sequence"/>
</dbReference>
<dbReference type="SUPFAM" id="SSF48264">
    <property type="entry name" value="Cytochrome P450"/>
    <property type="match status" value="1"/>
</dbReference>
<sequence>MANRDVSIAAKAGTYGALDIAMSPYGSYWRNMRKLFVRDMLSNKNLEASSNLRKSEVKKAIKYVYQKIGTKIEVGALGFKTEMNFVMTMLWGGTLGEETQEKFASELRLLTGDYMYYFAKPNVSDFFPILARFDVQGVEKKMQSIARRIDEFLNLVIEERMKMPDNNQRGDGKKDFLQILFELRKHNDFGLAIDDTQIKAILLVSFTTRILFHISLELLSMSHCQFGSSLTPR</sequence>
<dbReference type="AlphaFoldDB" id="A0AAV3RHF1"/>
<evidence type="ECO:0000313" key="1">
    <source>
        <dbReference type="EMBL" id="GAA0175269.1"/>
    </source>
</evidence>
<evidence type="ECO:0000313" key="2">
    <source>
        <dbReference type="Proteomes" id="UP001454036"/>
    </source>
</evidence>
<gene>
    <name evidence="1" type="ORF">LIER_28479</name>
</gene>
<dbReference type="InterPro" id="IPR001128">
    <property type="entry name" value="Cyt_P450"/>
</dbReference>
<dbReference type="PANTHER" id="PTHR47951:SF7">
    <property type="entry name" value="FLAVONOID 3',5'-HYDROXYLASE-LIKE ISOFORM X1"/>
    <property type="match status" value="1"/>
</dbReference>
<dbReference type="PANTHER" id="PTHR47951">
    <property type="entry name" value="OS08G0547900 PROTEIN"/>
    <property type="match status" value="1"/>
</dbReference>
<reference evidence="1 2" key="1">
    <citation type="submission" date="2024-01" db="EMBL/GenBank/DDBJ databases">
        <title>The complete chloroplast genome sequence of Lithospermum erythrorhizon: insights into the phylogenetic relationship among Boraginaceae species and the maternal lineages of purple gromwells.</title>
        <authorList>
            <person name="Okada T."/>
            <person name="Watanabe K."/>
        </authorList>
    </citation>
    <scope>NUCLEOTIDE SEQUENCE [LARGE SCALE GENOMIC DNA]</scope>
</reference>
<dbReference type="GO" id="GO:0016705">
    <property type="term" value="F:oxidoreductase activity, acting on paired donors, with incorporation or reduction of molecular oxygen"/>
    <property type="evidence" value="ECO:0007669"/>
    <property type="project" value="InterPro"/>
</dbReference>
<dbReference type="Pfam" id="PF00067">
    <property type="entry name" value="p450"/>
    <property type="match status" value="1"/>
</dbReference>